<name>A0A2P6V5W5_9CHLO</name>
<sequence length="250" mass="25263">MYAGKKLRKWYGVEGQVLPRDGGQQGEAEPQPEEEEPAEREYIAVLDADSSPMAEQVVLQLILKRSKIRALVRDVGAAKSGFGPYIEAVQGDSSDAAAVRRLLRGAKAAVCCSKLGALLPAAAAARVPHVVLLTASPAGGGLGSLFAGAEQQALGDASREAALRASGLPHTIVQVGTLAGVPGGGSSLALTAGGAPQGNVAREDAAVALAEAAERDAAAGSLTLQLRAAGQGDPPEDWQAAFADLLAVSG</sequence>
<proteinExistence type="predicted"/>
<reference evidence="3 4" key="1">
    <citation type="journal article" date="2018" name="Plant J.">
        <title>Genome sequences of Chlorella sorokiniana UTEX 1602 and Micractinium conductrix SAG 241.80: implications to maltose excretion by a green alga.</title>
        <authorList>
            <person name="Arriola M.B."/>
            <person name="Velmurugan N."/>
            <person name="Zhang Y."/>
            <person name="Plunkett M.H."/>
            <person name="Hondzo H."/>
            <person name="Barney B.M."/>
        </authorList>
    </citation>
    <scope>NUCLEOTIDE SEQUENCE [LARGE SCALE GENOMIC DNA]</scope>
    <source>
        <strain evidence="3 4">SAG 241.80</strain>
    </source>
</reference>
<organism evidence="3 4">
    <name type="scientific">Micractinium conductrix</name>
    <dbReference type="NCBI Taxonomy" id="554055"/>
    <lineage>
        <taxon>Eukaryota</taxon>
        <taxon>Viridiplantae</taxon>
        <taxon>Chlorophyta</taxon>
        <taxon>core chlorophytes</taxon>
        <taxon>Trebouxiophyceae</taxon>
        <taxon>Chlorellales</taxon>
        <taxon>Chlorellaceae</taxon>
        <taxon>Chlorella clade</taxon>
        <taxon>Micractinium</taxon>
    </lineage>
</organism>
<keyword evidence="4" id="KW-1185">Reference proteome</keyword>
<protein>
    <submittedName>
        <fullName evidence="3">DNA excision repair ERCC-2</fullName>
    </submittedName>
</protein>
<dbReference type="InterPro" id="IPR016040">
    <property type="entry name" value="NAD(P)-bd_dom"/>
</dbReference>
<evidence type="ECO:0000313" key="3">
    <source>
        <dbReference type="EMBL" id="PSC69478.1"/>
    </source>
</evidence>
<dbReference type="PANTHER" id="PTHR47869:SF2">
    <property type="entry name" value="OS03G0410700 PROTEIN"/>
    <property type="match status" value="1"/>
</dbReference>
<evidence type="ECO:0000313" key="4">
    <source>
        <dbReference type="Proteomes" id="UP000239649"/>
    </source>
</evidence>
<dbReference type="EMBL" id="LHPF02000026">
    <property type="protein sequence ID" value="PSC69478.1"/>
    <property type="molecule type" value="Genomic_DNA"/>
</dbReference>
<dbReference type="OrthoDB" id="2019800at2759"/>
<feature type="region of interest" description="Disordered" evidence="1">
    <location>
        <begin position="14"/>
        <end position="38"/>
    </location>
</feature>
<dbReference type="AlphaFoldDB" id="A0A2P6V5W5"/>
<dbReference type="STRING" id="554055.A0A2P6V5W5"/>
<dbReference type="InterPro" id="IPR036291">
    <property type="entry name" value="NAD(P)-bd_dom_sf"/>
</dbReference>
<accession>A0A2P6V5W5</accession>
<dbReference type="SUPFAM" id="SSF51735">
    <property type="entry name" value="NAD(P)-binding Rossmann-fold domains"/>
    <property type="match status" value="1"/>
</dbReference>
<dbReference type="Proteomes" id="UP000239649">
    <property type="component" value="Unassembled WGS sequence"/>
</dbReference>
<dbReference type="Gene3D" id="3.40.50.720">
    <property type="entry name" value="NAD(P)-binding Rossmann-like Domain"/>
    <property type="match status" value="1"/>
</dbReference>
<gene>
    <name evidence="3" type="ORF">C2E20_7021</name>
</gene>
<feature type="domain" description="NAD(P)-binding" evidence="2">
    <location>
        <begin position="56"/>
        <end position="214"/>
    </location>
</feature>
<comment type="caution">
    <text evidence="3">The sequence shown here is derived from an EMBL/GenBank/DDBJ whole genome shotgun (WGS) entry which is preliminary data.</text>
</comment>
<evidence type="ECO:0000256" key="1">
    <source>
        <dbReference type="SAM" id="MobiDB-lite"/>
    </source>
</evidence>
<evidence type="ECO:0000259" key="2">
    <source>
        <dbReference type="Pfam" id="PF13460"/>
    </source>
</evidence>
<dbReference type="PANTHER" id="PTHR47869">
    <property type="entry name" value="OS03G0410700 PROTEIN"/>
    <property type="match status" value="1"/>
</dbReference>
<dbReference type="Pfam" id="PF13460">
    <property type="entry name" value="NAD_binding_10"/>
    <property type="match status" value="1"/>
</dbReference>